<dbReference type="Proteomes" id="UP001211907">
    <property type="component" value="Unassembled WGS sequence"/>
</dbReference>
<protein>
    <submittedName>
        <fullName evidence="2">Uncharacterized protein</fullName>
    </submittedName>
</protein>
<comment type="caution">
    <text evidence="2">The sequence shown here is derived from an EMBL/GenBank/DDBJ whole genome shotgun (WGS) entry which is preliminary data.</text>
</comment>
<organism evidence="2 3">
    <name type="scientific">Physocladia obscura</name>
    <dbReference type="NCBI Taxonomy" id="109957"/>
    <lineage>
        <taxon>Eukaryota</taxon>
        <taxon>Fungi</taxon>
        <taxon>Fungi incertae sedis</taxon>
        <taxon>Chytridiomycota</taxon>
        <taxon>Chytridiomycota incertae sedis</taxon>
        <taxon>Chytridiomycetes</taxon>
        <taxon>Chytridiales</taxon>
        <taxon>Chytriomycetaceae</taxon>
        <taxon>Physocladia</taxon>
    </lineage>
</organism>
<gene>
    <name evidence="2" type="ORF">HK100_003033</name>
</gene>
<name>A0AAD5XAN6_9FUNG</name>
<proteinExistence type="predicted"/>
<sequence>MQCPKNAVVESATKKASYSGATKKASYSGATKLQLSRYLFNLAIPNPNIISKKIHAKVRKEMDYHKDINANANKQKFVQKSAGKIHLVMI</sequence>
<feature type="region of interest" description="Disordered" evidence="1">
    <location>
        <begin position="1"/>
        <end position="22"/>
    </location>
</feature>
<keyword evidence="3" id="KW-1185">Reference proteome</keyword>
<feature type="non-terminal residue" evidence="2">
    <location>
        <position position="90"/>
    </location>
</feature>
<evidence type="ECO:0000313" key="3">
    <source>
        <dbReference type="Proteomes" id="UP001211907"/>
    </source>
</evidence>
<reference evidence="2" key="1">
    <citation type="submission" date="2020-05" db="EMBL/GenBank/DDBJ databases">
        <title>Phylogenomic resolution of chytrid fungi.</title>
        <authorList>
            <person name="Stajich J.E."/>
            <person name="Amses K."/>
            <person name="Simmons R."/>
            <person name="Seto K."/>
            <person name="Myers J."/>
            <person name="Bonds A."/>
            <person name="Quandt C.A."/>
            <person name="Barry K."/>
            <person name="Liu P."/>
            <person name="Grigoriev I."/>
            <person name="Longcore J.E."/>
            <person name="James T.Y."/>
        </authorList>
    </citation>
    <scope>NUCLEOTIDE SEQUENCE</scope>
    <source>
        <strain evidence="2">JEL0513</strain>
    </source>
</reference>
<dbReference type="AlphaFoldDB" id="A0AAD5XAN6"/>
<dbReference type="EMBL" id="JADGJH010001728">
    <property type="protein sequence ID" value="KAJ3110447.1"/>
    <property type="molecule type" value="Genomic_DNA"/>
</dbReference>
<accession>A0AAD5XAN6</accession>
<evidence type="ECO:0000256" key="1">
    <source>
        <dbReference type="SAM" id="MobiDB-lite"/>
    </source>
</evidence>
<evidence type="ECO:0000313" key="2">
    <source>
        <dbReference type="EMBL" id="KAJ3110447.1"/>
    </source>
</evidence>